<dbReference type="EMBL" id="MK072516">
    <property type="protein sequence ID" value="AYV86807.1"/>
    <property type="molecule type" value="Genomic_DNA"/>
</dbReference>
<proteinExistence type="predicted"/>
<feature type="region of interest" description="Disordered" evidence="1">
    <location>
        <begin position="50"/>
        <end position="80"/>
    </location>
</feature>
<accession>A0A3G5AHX2</accession>
<name>A0A3G5AHX2_9VIRU</name>
<evidence type="ECO:0000313" key="2">
    <source>
        <dbReference type="EMBL" id="AYV86807.1"/>
    </source>
</evidence>
<evidence type="ECO:0000256" key="1">
    <source>
        <dbReference type="SAM" id="MobiDB-lite"/>
    </source>
</evidence>
<feature type="compositionally biased region" description="Basic and acidic residues" evidence="1">
    <location>
        <begin position="50"/>
        <end position="60"/>
    </location>
</feature>
<reference evidence="2" key="1">
    <citation type="submission" date="2018-10" db="EMBL/GenBank/DDBJ databases">
        <title>Hidden diversity of soil giant viruses.</title>
        <authorList>
            <person name="Schulz F."/>
            <person name="Alteio L."/>
            <person name="Goudeau D."/>
            <person name="Ryan E.M."/>
            <person name="Malmstrom R.R."/>
            <person name="Blanchard J."/>
            <person name="Woyke T."/>
        </authorList>
    </citation>
    <scope>NUCLEOTIDE SEQUENCE</scope>
    <source>
        <strain evidence="2">SYV1</strain>
    </source>
</reference>
<organism evidence="2">
    <name type="scientific">Sylvanvirus sp</name>
    <dbReference type="NCBI Taxonomy" id="2487774"/>
    <lineage>
        <taxon>Viruses</taxon>
    </lineage>
</organism>
<gene>
    <name evidence="2" type="ORF">Sylvanvirus10_4</name>
</gene>
<protein>
    <submittedName>
        <fullName evidence="2">Uncharacterized protein</fullName>
    </submittedName>
</protein>
<sequence>MSFHTATPQEMEDFDLWRERKGLRNKNQSEEFHKWLRTSDAQRARERLEIRERNEQERNQRIQNNTSRTSRRRFSDLQEDRKVASPVEQLSVEGEFPRDPNIWSKATYVFTNAYDLHVVDPDTGEDNLVIPAGQPYYQDVYGLVILGSPSRVTLSRYPHLQQLNEADI</sequence>